<comment type="function">
    <text evidence="5">Plays a role in cell envelope biogenesis, maintenance of cell envelope integrity and membrane homeostasis.</text>
</comment>
<comment type="subcellular location">
    <subcellularLocation>
        <location evidence="5">Cell inner membrane</location>
        <topology evidence="5">Multi-pass membrane protein</topology>
    </subcellularLocation>
</comment>
<dbReference type="STRING" id="465721.ACG33_07030"/>
<evidence type="ECO:0000256" key="1">
    <source>
        <dbReference type="ARBA" id="ARBA00022475"/>
    </source>
</evidence>
<feature type="transmembrane region" description="Helical" evidence="5">
    <location>
        <begin position="156"/>
        <end position="176"/>
    </location>
</feature>
<keyword evidence="5" id="KW-0997">Cell inner membrane</keyword>
<feature type="transmembrane region" description="Helical" evidence="5">
    <location>
        <begin position="12"/>
        <end position="35"/>
    </location>
</feature>
<dbReference type="RefSeq" id="WP_083536525.1">
    <property type="nucleotide sequence ID" value="NZ_CP011971.1"/>
</dbReference>
<dbReference type="OrthoDB" id="9788219at2"/>
<dbReference type="AlphaFoldDB" id="A0A127F8U4"/>
<dbReference type="GO" id="GO:0005886">
    <property type="term" value="C:plasma membrane"/>
    <property type="evidence" value="ECO:0007669"/>
    <property type="project" value="UniProtKB-SubCell"/>
</dbReference>
<dbReference type="PANTHER" id="PTHR36917:SF1">
    <property type="entry name" value="INNER MEMBRANE-SPANNING PROTEIN YCIB"/>
    <property type="match status" value="1"/>
</dbReference>
<feature type="region of interest" description="Disordered" evidence="6">
    <location>
        <begin position="184"/>
        <end position="216"/>
    </location>
</feature>
<keyword evidence="8" id="KW-1185">Reference proteome</keyword>
<dbReference type="EMBL" id="CP011971">
    <property type="protein sequence ID" value="AMN46853.1"/>
    <property type="molecule type" value="Genomic_DNA"/>
</dbReference>
<evidence type="ECO:0000256" key="3">
    <source>
        <dbReference type="ARBA" id="ARBA00022989"/>
    </source>
</evidence>
<dbReference type="NCBIfam" id="TIGR00997">
    <property type="entry name" value="ispZ"/>
    <property type="match status" value="1"/>
</dbReference>
<dbReference type="NCBIfam" id="NF001325">
    <property type="entry name" value="PRK00259.1-3"/>
    <property type="match status" value="1"/>
</dbReference>
<keyword evidence="4 5" id="KW-0472">Membrane</keyword>
<evidence type="ECO:0000256" key="5">
    <source>
        <dbReference type="HAMAP-Rule" id="MF_00189"/>
    </source>
</evidence>
<comment type="similarity">
    <text evidence="5">Belongs to the YciB family.</text>
</comment>
<evidence type="ECO:0000313" key="7">
    <source>
        <dbReference type="EMBL" id="AMN46853.1"/>
    </source>
</evidence>
<feature type="transmembrane region" description="Helical" evidence="5">
    <location>
        <begin position="47"/>
        <end position="68"/>
    </location>
</feature>
<dbReference type="PANTHER" id="PTHR36917">
    <property type="entry name" value="INTRACELLULAR SEPTATION PROTEIN A-RELATED"/>
    <property type="match status" value="1"/>
</dbReference>
<protein>
    <recommendedName>
        <fullName evidence="5">Inner membrane-spanning protein YciB</fullName>
    </recommendedName>
</protein>
<feature type="transmembrane region" description="Helical" evidence="5">
    <location>
        <begin position="80"/>
        <end position="101"/>
    </location>
</feature>
<evidence type="ECO:0000256" key="2">
    <source>
        <dbReference type="ARBA" id="ARBA00022692"/>
    </source>
</evidence>
<proteinExistence type="inferred from homology"/>
<organism evidence="7 8">
    <name type="scientific">Steroidobacter denitrificans</name>
    <dbReference type="NCBI Taxonomy" id="465721"/>
    <lineage>
        <taxon>Bacteria</taxon>
        <taxon>Pseudomonadati</taxon>
        <taxon>Pseudomonadota</taxon>
        <taxon>Gammaproteobacteria</taxon>
        <taxon>Steroidobacterales</taxon>
        <taxon>Steroidobacteraceae</taxon>
        <taxon>Steroidobacter</taxon>
    </lineage>
</organism>
<name>A0A127F8U4_STEDE</name>
<dbReference type="Proteomes" id="UP000070250">
    <property type="component" value="Chromosome"/>
</dbReference>
<evidence type="ECO:0000256" key="4">
    <source>
        <dbReference type="ARBA" id="ARBA00023136"/>
    </source>
</evidence>
<keyword evidence="1 5" id="KW-1003">Cell membrane</keyword>
<keyword evidence="3 5" id="KW-1133">Transmembrane helix</keyword>
<sequence>MQLLFDFFPVIAFFVAYKLAGIYAATVVIIAAVIVQSAIQWIRHRKLSSMALISGALVLVFGGLTLWIQDEMFIKWKVTVVNWLFAGGFLLSHYVGTQPVIQRMLGASLQFEHGQLEREQWLKLSWMWIGFFLLLGVSNLYVAYRFSTDIWVAFKLYGVLGLTLVFALLQGMWLAARMPVEPRALQDGPSSRPAAAGTGIEDPESPGAAHTGESQS</sequence>
<evidence type="ECO:0000313" key="8">
    <source>
        <dbReference type="Proteomes" id="UP000070250"/>
    </source>
</evidence>
<dbReference type="Pfam" id="PF04279">
    <property type="entry name" value="IspA"/>
    <property type="match status" value="1"/>
</dbReference>
<evidence type="ECO:0000256" key="6">
    <source>
        <dbReference type="SAM" id="MobiDB-lite"/>
    </source>
</evidence>
<dbReference type="KEGG" id="sdf:ACG33_07030"/>
<accession>A0A127F8U4</accession>
<gene>
    <name evidence="5" type="primary">yciB</name>
    <name evidence="7" type="ORF">ACG33_07030</name>
</gene>
<dbReference type="InterPro" id="IPR006008">
    <property type="entry name" value="YciB"/>
</dbReference>
<keyword evidence="2 5" id="KW-0812">Transmembrane</keyword>
<dbReference type="HAMAP" id="MF_00189">
    <property type="entry name" value="YciB"/>
    <property type="match status" value="1"/>
</dbReference>
<reference evidence="7 8" key="1">
    <citation type="submission" date="2015-06" db="EMBL/GenBank/DDBJ databases">
        <title>A Comprehensive Approach to Explore the Metabolic and Phylogenetic Diversity of Bacterial Steroid Degradation in the Environment: Testosterone as an Example.</title>
        <authorList>
            <person name="Yang F.-C."/>
            <person name="Chen Y.-L."/>
            <person name="Yu C.-P."/>
            <person name="Tang S.-L."/>
            <person name="Wang P.-H."/>
            <person name="Ismail W."/>
            <person name="Wang C.-H."/>
            <person name="Yang C.-Y."/>
            <person name="Chiang Y.-R."/>
        </authorList>
    </citation>
    <scope>NUCLEOTIDE SEQUENCE [LARGE SCALE GENOMIC DNA]</scope>
    <source>
        <strain evidence="7 8">DSM 18526</strain>
    </source>
</reference>
<feature type="transmembrane region" description="Helical" evidence="5">
    <location>
        <begin position="121"/>
        <end position="144"/>
    </location>
</feature>